<feature type="transmembrane region" description="Helical" evidence="7">
    <location>
        <begin position="86"/>
        <end position="103"/>
    </location>
</feature>
<dbReference type="GO" id="GO:0005886">
    <property type="term" value="C:plasma membrane"/>
    <property type="evidence" value="ECO:0007669"/>
    <property type="project" value="UniProtKB-SubCell"/>
</dbReference>
<keyword evidence="4 7" id="KW-0812">Transmembrane</keyword>
<dbReference type="Pfam" id="PF06750">
    <property type="entry name" value="A24_N_bact"/>
    <property type="match status" value="1"/>
</dbReference>
<feature type="transmembrane region" description="Helical" evidence="7">
    <location>
        <begin position="186"/>
        <end position="211"/>
    </location>
</feature>
<evidence type="ECO:0000256" key="5">
    <source>
        <dbReference type="ARBA" id="ARBA00022989"/>
    </source>
</evidence>
<keyword evidence="11" id="KW-1185">Reference proteome</keyword>
<evidence type="ECO:0000256" key="4">
    <source>
        <dbReference type="ARBA" id="ARBA00022692"/>
    </source>
</evidence>
<dbReference type="Proteomes" id="UP000009374">
    <property type="component" value="Unassembled WGS sequence"/>
</dbReference>
<dbReference type="MEROPS" id="A24.019"/>
<dbReference type="GO" id="GO:0006465">
    <property type="term" value="P:signal peptide processing"/>
    <property type="evidence" value="ECO:0007669"/>
    <property type="project" value="TreeGrafter"/>
</dbReference>
<dbReference type="PANTHER" id="PTHR30487">
    <property type="entry name" value="TYPE 4 PREPILIN-LIKE PROTEINS LEADER PEPTIDE-PROCESSING ENZYME"/>
    <property type="match status" value="1"/>
</dbReference>
<gene>
    <name evidence="10" type="ORF">UBAL3_96780003</name>
</gene>
<comment type="subcellular location">
    <subcellularLocation>
        <location evidence="1">Cell membrane</location>
        <topology evidence="1">Multi-pass membrane protein</topology>
    </subcellularLocation>
</comment>
<dbReference type="InterPro" id="IPR050882">
    <property type="entry name" value="Prepilin_peptidase/N-MTase"/>
</dbReference>
<keyword evidence="3" id="KW-1003">Cell membrane</keyword>
<dbReference type="Pfam" id="PF01478">
    <property type="entry name" value="Peptidase_A24"/>
    <property type="match status" value="1"/>
</dbReference>
<comment type="similarity">
    <text evidence="2">Belongs to the peptidase A24 family.</text>
</comment>
<evidence type="ECO:0000256" key="7">
    <source>
        <dbReference type="SAM" id="Phobius"/>
    </source>
</evidence>
<dbReference type="InterPro" id="IPR010627">
    <property type="entry name" value="Prepilin_pept_A24_N"/>
</dbReference>
<evidence type="ECO:0000256" key="2">
    <source>
        <dbReference type="ARBA" id="ARBA00005801"/>
    </source>
</evidence>
<feature type="transmembrane region" description="Helical" evidence="7">
    <location>
        <begin position="132"/>
        <end position="148"/>
    </location>
</feature>
<feature type="transmembrane region" description="Helical" evidence="7">
    <location>
        <begin position="154"/>
        <end position="174"/>
    </location>
</feature>
<evidence type="ECO:0000256" key="1">
    <source>
        <dbReference type="ARBA" id="ARBA00004651"/>
    </source>
</evidence>
<feature type="transmembrane region" description="Helical" evidence="7">
    <location>
        <begin position="12"/>
        <end position="33"/>
    </location>
</feature>
<evidence type="ECO:0000313" key="11">
    <source>
        <dbReference type="Proteomes" id="UP000009374"/>
    </source>
</evidence>
<dbReference type="AlphaFoldDB" id="C6I162"/>
<proteinExistence type="inferred from homology"/>
<name>C6I162_9BACT</name>
<keyword evidence="6 7" id="KW-0472">Membrane</keyword>
<keyword evidence="5 7" id="KW-1133">Transmembrane helix</keyword>
<feature type="domain" description="Prepilin type IV endopeptidase peptidase" evidence="8">
    <location>
        <begin position="114"/>
        <end position="214"/>
    </location>
</feature>
<feature type="transmembrane region" description="Helical" evidence="7">
    <location>
        <begin position="223"/>
        <end position="243"/>
    </location>
</feature>
<dbReference type="PANTHER" id="PTHR30487:SF0">
    <property type="entry name" value="PREPILIN LEADER PEPTIDASE_N-METHYLTRANSFERASE-RELATED"/>
    <property type="match status" value="1"/>
</dbReference>
<feature type="transmembrane region" description="Helical" evidence="7">
    <location>
        <begin position="109"/>
        <end position="125"/>
    </location>
</feature>
<sequence length="247" mass="27188">MTFYFVLEQHFIFFIVISTIIGSVFGSFICAAADRTARGLSIAKPRSHCVTCQKTIPLIDLIPFKVWIFNKGYCTNCKIRIPAETLVIEIIFAIGFSIIPFLAKNPSFCFGYVVLLLLTTYISLVDIKTLTIPKLSLELLFVFGLLLSGNQQRIPTAMEGLIFGLAITFIVFFFSKNGLGIGDVFLFGILGLFVGPIGLVPILVLAPAWGLCYTTFVKKQNPGAALIPFAPFLGMAGLFVYLFRLGD</sequence>
<evidence type="ECO:0000256" key="6">
    <source>
        <dbReference type="ARBA" id="ARBA00023136"/>
    </source>
</evidence>
<accession>C6I162</accession>
<evidence type="ECO:0000313" key="10">
    <source>
        <dbReference type="EMBL" id="EES51394.1"/>
    </source>
</evidence>
<dbReference type="EMBL" id="GG693892">
    <property type="protein sequence ID" value="EES51394.1"/>
    <property type="molecule type" value="Genomic_DNA"/>
</dbReference>
<evidence type="ECO:0000256" key="3">
    <source>
        <dbReference type="ARBA" id="ARBA00022475"/>
    </source>
</evidence>
<dbReference type="Gene3D" id="1.20.120.1220">
    <property type="match status" value="1"/>
</dbReference>
<reference evidence="10 11" key="1">
    <citation type="journal article" date="2009" name="Appl. Environ. Microbiol.">
        <title>Community genomic and proteomic analyses of chemoautotrophic iron-oxidizing "Leptospirillum rubarum" (Group II) and "Leptospirillum ferrodiazotrophum" (Group III) bacteria in acid mine drainage biofilms.</title>
        <authorList>
            <person name="Goltsman D.S."/>
            <person name="Denef V.J."/>
            <person name="Singer S.W."/>
            <person name="VerBerkmoes N.C."/>
            <person name="Lefsrud M."/>
            <person name="Mueller R.S."/>
            <person name="Dick G.J."/>
            <person name="Sun C.L."/>
            <person name="Wheeler K.E."/>
            <person name="Zemla A."/>
            <person name="Baker B.J."/>
            <person name="Hauser L."/>
            <person name="Land M."/>
            <person name="Shah M.B."/>
            <person name="Thelen M.P."/>
            <person name="Hettich R.L."/>
            <person name="Banfield J.F."/>
        </authorList>
    </citation>
    <scope>NUCLEOTIDE SEQUENCE [LARGE SCALE GENOMIC DNA]</scope>
</reference>
<protein>
    <submittedName>
        <fullName evidence="10">Peptidase A24A domain protein</fullName>
    </submittedName>
</protein>
<evidence type="ECO:0000259" key="8">
    <source>
        <dbReference type="Pfam" id="PF01478"/>
    </source>
</evidence>
<feature type="domain" description="Prepilin peptidase A24 N-terminal" evidence="9">
    <location>
        <begin position="20"/>
        <end position="98"/>
    </location>
</feature>
<organism evidence="10 11">
    <name type="scientific">Leptospirillum ferrodiazotrophum</name>
    <dbReference type="NCBI Taxonomy" id="412449"/>
    <lineage>
        <taxon>Bacteria</taxon>
        <taxon>Pseudomonadati</taxon>
        <taxon>Nitrospirota</taxon>
        <taxon>Nitrospiria</taxon>
        <taxon>Nitrospirales</taxon>
        <taxon>Nitrospiraceae</taxon>
        <taxon>Leptospirillum</taxon>
    </lineage>
</organism>
<evidence type="ECO:0000259" key="9">
    <source>
        <dbReference type="Pfam" id="PF06750"/>
    </source>
</evidence>
<dbReference type="GO" id="GO:0004190">
    <property type="term" value="F:aspartic-type endopeptidase activity"/>
    <property type="evidence" value="ECO:0007669"/>
    <property type="project" value="InterPro"/>
</dbReference>
<dbReference type="InterPro" id="IPR000045">
    <property type="entry name" value="Prepilin_IV_endopep_pep"/>
</dbReference>